<dbReference type="EMBL" id="MAPZ01000010">
    <property type="protein sequence ID" value="OBY11875.1"/>
    <property type="molecule type" value="Genomic_DNA"/>
</dbReference>
<name>A0A1B8RSR7_9CLOT</name>
<keyword evidence="2" id="KW-0964">Secreted</keyword>
<dbReference type="PANTHER" id="PTHR37467">
    <property type="entry name" value="EXPORTED CALCIUM-BINDING GLYCOPROTEIN-RELATED"/>
    <property type="match status" value="1"/>
</dbReference>
<comment type="subcellular location">
    <subcellularLocation>
        <location evidence="1">Secreted</location>
    </subcellularLocation>
</comment>
<keyword evidence="8" id="KW-1185">Reference proteome</keyword>
<accession>A0A1B8RSR7</accession>
<evidence type="ECO:0000313" key="8">
    <source>
        <dbReference type="Proteomes" id="UP000092714"/>
    </source>
</evidence>
<dbReference type="InterPro" id="IPR028974">
    <property type="entry name" value="TSP_type-3_rpt"/>
</dbReference>
<dbReference type="CDD" id="cd00198">
    <property type="entry name" value="vWFA"/>
    <property type="match status" value="1"/>
</dbReference>
<dbReference type="Pfam" id="PF00092">
    <property type="entry name" value="VWA"/>
    <property type="match status" value="1"/>
</dbReference>
<evidence type="ECO:0000256" key="1">
    <source>
        <dbReference type="ARBA" id="ARBA00004613"/>
    </source>
</evidence>
<dbReference type="InterPro" id="IPR018247">
    <property type="entry name" value="EF_Hand_1_Ca_BS"/>
</dbReference>
<gene>
    <name evidence="7" type="ORF">CP373A1_02825</name>
</gene>
<feature type="signal peptide" evidence="5">
    <location>
        <begin position="1"/>
        <end position="27"/>
    </location>
</feature>
<evidence type="ECO:0000256" key="5">
    <source>
        <dbReference type="SAM" id="SignalP"/>
    </source>
</evidence>
<dbReference type="SMART" id="SM00327">
    <property type="entry name" value="VWA"/>
    <property type="match status" value="1"/>
</dbReference>
<dbReference type="Gene3D" id="3.40.50.410">
    <property type="entry name" value="von Willebrand factor, type A domain"/>
    <property type="match status" value="1"/>
</dbReference>
<dbReference type="InterPro" id="IPR036465">
    <property type="entry name" value="vWFA_dom_sf"/>
</dbReference>
<protein>
    <recommendedName>
        <fullName evidence="6">VWFA domain-containing protein</fullName>
    </recommendedName>
</protein>
<feature type="chain" id="PRO_5008613480" description="VWFA domain-containing protein" evidence="5">
    <location>
        <begin position="28"/>
        <end position="1152"/>
    </location>
</feature>
<dbReference type="PANTHER" id="PTHR37467:SF1">
    <property type="entry name" value="EXPORTED CALCIUM-BINDING GLYCOPROTEIN"/>
    <property type="match status" value="1"/>
</dbReference>
<dbReference type="Gene3D" id="4.10.1080.10">
    <property type="entry name" value="TSP type-3 repeat"/>
    <property type="match status" value="1"/>
</dbReference>
<keyword evidence="3 5" id="KW-0732">Signal</keyword>
<dbReference type="InterPro" id="IPR053180">
    <property type="entry name" value="Ca-binding_acidic-repeat"/>
</dbReference>
<dbReference type="InterPro" id="IPR059100">
    <property type="entry name" value="TSP3_bac"/>
</dbReference>
<reference evidence="7 8" key="1">
    <citation type="submission" date="2016-06" db="EMBL/GenBank/DDBJ databases">
        <authorList>
            <person name="Kjaerup R.B."/>
            <person name="Dalgaard T.S."/>
            <person name="Juul-Madsen H.R."/>
        </authorList>
    </citation>
    <scope>NUCLEOTIDE SEQUENCE [LARGE SCALE GENOMIC DNA]</scope>
    <source>
        <strain evidence="7 8">373-A1</strain>
    </source>
</reference>
<dbReference type="SUPFAM" id="SSF53300">
    <property type="entry name" value="vWA-like"/>
    <property type="match status" value="1"/>
</dbReference>
<evidence type="ECO:0000256" key="2">
    <source>
        <dbReference type="ARBA" id="ARBA00022525"/>
    </source>
</evidence>
<dbReference type="SUPFAM" id="SSF103647">
    <property type="entry name" value="TSP type-3 repeat"/>
    <property type="match status" value="1"/>
</dbReference>
<proteinExistence type="predicted"/>
<dbReference type="GO" id="GO:0005509">
    <property type="term" value="F:calcium ion binding"/>
    <property type="evidence" value="ECO:0007669"/>
    <property type="project" value="InterPro"/>
</dbReference>
<sequence>MKRKVKSIALTLIVALILQMIPSKVFAFDLSTNDSKTQKITRNWEEYSLITTSGGQVDLSGSDISINGNVHSDNDFKFFGSKLTISGICDAVGKVNNQGSLIDIKEVKEHSEEISIPNILQEIKNNDKETIEYNKEQVLSNKDVSLDKQINTTQNIEVKDSNVELKSSIISSKNITLNIQKITRNDLYNLIFLVSENSDITINSNDVSMKGILYAPNGNININSSSFKFEGKIIAKNIIYRGSLLEVKDYVDTNSKDEDNDGMPDDFEKNILIPSMIDHNIDLHNPEPNEDYDGDGLTNLEEYKIGTNPSLTDTDGDGIRDYDEVYKYHTNPTLYDTDEDGMGDGAEIKNNLNPLEKDTNKNGVIDSEEIIKQSLVDDKYKDIDINKALVKPELTITGKGDFNKKLEIKDLSLNNEISNINSKVGSAFDFKHDEEVSFTSANIKFQLSDQVLQKHKLGNLKVAYFNTNNNEITILDTYVNEKEKTISAEVEHFSCYFVIDEEDYYYDIDVLQSNSKVDHGKADVVFTIDTTGSMWGPIGNVKNNINAVVDKLKINKVDVRLGLVEYRDIYADGKYSTKDHGWFQDTDSFKKAVNNLYANGGGDWEESAVDGLEKSRNKDFRSSVNKYIILITDAPYKNGIVDDPYFDMDKEIELLKKDNISTSVVTNSASKSSYERLYSETNGIIANIDGDFVTVLEPLIQRMSDISGEGTWIRLANGSIVKLDKDPSLGDMTVDTDRDGVPDLLELRDEIKKNYYSSGELKSYKCWTTISNPVMKDTDGDGIGDNSDIYPSRFDINVVDENNEYIKLNTGKTWTKFCEEIYSYHDLLSKTTMNIRTAQDYERFKESELYKKLQVLIKNRDISWNEDELFIIQAFDINGVRDYLTIERRDLVNSLYTRITGNKPHYYKHTWFSGWVDKGETPIEGNFFTGSVVSDAEATLTVYHDVDLIKVVQTAIIVGVFVGGTYLALGEVALIVEGIEIFGAYNAFTMYFNGGSTVLSNCINDYKDFHPIQTIYHATGSEGAANSVAKGIDKKYFRTDNRFGAGFYVGNDKETIIRELDVHGNNAAYYVEFDMNLAKQKVLDLTNRNIAKDWGFELNVSSNYECQQIALKAREQGYTVIKVGSYRGPGTNYIVYENFEDILNTKSINLFR</sequence>
<evidence type="ECO:0000313" key="7">
    <source>
        <dbReference type="EMBL" id="OBY11875.1"/>
    </source>
</evidence>
<dbReference type="PROSITE" id="PS00018">
    <property type="entry name" value="EF_HAND_1"/>
    <property type="match status" value="1"/>
</dbReference>
<dbReference type="InterPro" id="IPR002035">
    <property type="entry name" value="VWF_A"/>
</dbReference>
<keyword evidence="4" id="KW-0106">Calcium</keyword>
<organism evidence="7 8">
    <name type="scientific">Clostridium paraputrificum</name>
    <dbReference type="NCBI Taxonomy" id="29363"/>
    <lineage>
        <taxon>Bacteria</taxon>
        <taxon>Bacillati</taxon>
        <taxon>Bacillota</taxon>
        <taxon>Clostridia</taxon>
        <taxon>Eubacteriales</taxon>
        <taxon>Clostridiaceae</taxon>
        <taxon>Clostridium</taxon>
    </lineage>
</organism>
<dbReference type="OrthoDB" id="6372180at2"/>
<comment type="caution">
    <text evidence="7">The sequence shown here is derived from an EMBL/GenBank/DDBJ whole genome shotgun (WGS) entry which is preliminary data.</text>
</comment>
<feature type="domain" description="VWFA" evidence="6">
    <location>
        <begin position="523"/>
        <end position="703"/>
    </location>
</feature>
<dbReference type="RefSeq" id="WP_065254293.1">
    <property type="nucleotide sequence ID" value="NZ_MAPZ01000010.1"/>
</dbReference>
<dbReference type="AlphaFoldDB" id="A0A1B8RSR7"/>
<evidence type="ECO:0000259" key="6">
    <source>
        <dbReference type="PROSITE" id="PS50234"/>
    </source>
</evidence>
<evidence type="ECO:0000256" key="4">
    <source>
        <dbReference type="ARBA" id="ARBA00022837"/>
    </source>
</evidence>
<dbReference type="Pfam" id="PF18884">
    <property type="entry name" value="TSP3_bac"/>
    <property type="match status" value="2"/>
</dbReference>
<dbReference type="PROSITE" id="PS50234">
    <property type="entry name" value="VWFA"/>
    <property type="match status" value="1"/>
</dbReference>
<evidence type="ECO:0000256" key="3">
    <source>
        <dbReference type="ARBA" id="ARBA00022729"/>
    </source>
</evidence>
<dbReference type="Proteomes" id="UP000092714">
    <property type="component" value="Unassembled WGS sequence"/>
</dbReference>